<accession>A0A5B7GSR4</accession>
<sequence>MIRQDPPGLRRPTTPVYMKGAQARSIRGGLPLNSYLYSLSLRSGGGAPPLLIHSYTSPFLHFFTPTPPPLLHSTLLEPHTSCSASIILRLMSLRQGNRGGGVSQESYKNSFKVANSTSLKHPGGHSNYEREISKSKYNLTLPKCCPRVTSA</sequence>
<dbReference type="AlphaFoldDB" id="A0A5B7GSR4"/>
<evidence type="ECO:0000313" key="2">
    <source>
        <dbReference type="Proteomes" id="UP000324222"/>
    </source>
</evidence>
<reference evidence="1 2" key="1">
    <citation type="submission" date="2019-05" db="EMBL/GenBank/DDBJ databases">
        <title>Another draft genome of Portunus trituberculatus and its Hox gene families provides insights of decapod evolution.</title>
        <authorList>
            <person name="Jeong J.-H."/>
            <person name="Song I."/>
            <person name="Kim S."/>
            <person name="Choi T."/>
            <person name="Kim D."/>
            <person name="Ryu S."/>
            <person name="Kim W."/>
        </authorList>
    </citation>
    <scope>NUCLEOTIDE SEQUENCE [LARGE SCALE GENOMIC DNA]</scope>
    <source>
        <tissue evidence="1">Muscle</tissue>
    </source>
</reference>
<name>A0A5B7GSR4_PORTR</name>
<gene>
    <name evidence="1" type="ORF">E2C01_055929</name>
</gene>
<dbReference type="EMBL" id="VSRR010019013">
    <property type="protein sequence ID" value="MPC61852.1"/>
    <property type="molecule type" value="Genomic_DNA"/>
</dbReference>
<organism evidence="1 2">
    <name type="scientific">Portunus trituberculatus</name>
    <name type="common">Swimming crab</name>
    <name type="synonym">Neptunus trituberculatus</name>
    <dbReference type="NCBI Taxonomy" id="210409"/>
    <lineage>
        <taxon>Eukaryota</taxon>
        <taxon>Metazoa</taxon>
        <taxon>Ecdysozoa</taxon>
        <taxon>Arthropoda</taxon>
        <taxon>Crustacea</taxon>
        <taxon>Multicrustacea</taxon>
        <taxon>Malacostraca</taxon>
        <taxon>Eumalacostraca</taxon>
        <taxon>Eucarida</taxon>
        <taxon>Decapoda</taxon>
        <taxon>Pleocyemata</taxon>
        <taxon>Brachyura</taxon>
        <taxon>Eubrachyura</taxon>
        <taxon>Portunoidea</taxon>
        <taxon>Portunidae</taxon>
        <taxon>Portuninae</taxon>
        <taxon>Portunus</taxon>
    </lineage>
</organism>
<evidence type="ECO:0000313" key="1">
    <source>
        <dbReference type="EMBL" id="MPC61852.1"/>
    </source>
</evidence>
<comment type="caution">
    <text evidence="1">The sequence shown here is derived from an EMBL/GenBank/DDBJ whole genome shotgun (WGS) entry which is preliminary data.</text>
</comment>
<protein>
    <submittedName>
        <fullName evidence="1">Uncharacterized protein</fullName>
    </submittedName>
</protein>
<keyword evidence="2" id="KW-1185">Reference proteome</keyword>
<dbReference type="Proteomes" id="UP000324222">
    <property type="component" value="Unassembled WGS sequence"/>
</dbReference>
<proteinExistence type="predicted"/>